<dbReference type="CDD" id="cd00090">
    <property type="entry name" value="HTH_ARSR"/>
    <property type="match status" value="1"/>
</dbReference>
<dbReference type="PANTHER" id="PTHR43428">
    <property type="entry name" value="ARSENATE REDUCTASE"/>
    <property type="match status" value="1"/>
</dbReference>
<dbReference type="InterPro" id="IPR036390">
    <property type="entry name" value="WH_DNA-bd_sf"/>
</dbReference>
<dbReference type="Gene3D" id="3.40.50.2300">
    <property type="match status" value="1"/>
</dbReference>
<evidence type="ECO:0000256" key="1">
    <source>
        <dbReference type="ARBA" id="ARBA00022849"/>
    </source>
</evidence>
<dbReference type="InterPro" id="IPR011991">
    <property type="entry name" value="ArsR-like_HTH"/>
</dbReference>
<feature type="domain" description="Phosphotyrosine protein phosphatase I" evidence="2">
    <location>
        <begin position="114"/>
        <end position="246"/>
    </location>
</feature>
<dbReference type="KEGG" id="rca:Rcas_2315"/>
<dbReference type="AlphaFoldDB" id="A7NLK7"/>
<dbReference type="InterPro" id="IPR023485">
    <property type="entry name" value="Ptyr_pPase"/>
</dbReference>
<keyword evidence="5" id="KW-1185">Reference proteome</keyword>
<dbReference type="Proteomes" id="UP000000263">
    <property type="component" value="Chromosome"/>
</dbReference>
<dbReference type="Gene3D" id="1.10.10.10">
    <property type="entry name" value="Winged helix-like DNA-binding domain superfamily/Winged helix DNA-binding domain"/>
    <property type="match status" value="1"/>
</dbReference>
<keyword evidence="1" id="KW-0059">Arsenical resistance</keyword>
<reference evidence="4 5" key="1">
    <citation type="submission" date="2007-08" db="EMBL/GenBank/DDBJ databases">
        <title>Complete sequence of Roseiflexus castenholzii DSM 13941.</title>
        <authorList>
            <consortium name="US DOE Joint Genome Institute"/>
            <person name="Copeland A."/>
            <person name="Lucas S."/>
            <person name="Lapidus A."/>
            <person name="Barry K."/>
            <person name="Glavina del Rio T."/>
            <person name="Dalin E."/>
            <person name="Tice H."/>
            <person name="Pitluck S."/>
            <person name="Thompson L.S."/>
            <person name="Brettin T."/>
            <person name="Bruce D."/>
            <person name="Detter J.C."/>
            <person name="Han C."/>
            <person name="Tapia R."/>
            <person name="Schmutz J."/>
            <person name="Larimer F."/>
            <person name="Land M."/>
            <person name="Hauser L."/>
            <person name="Kyrpides N."/>
            <person name="Mikhailova N."/>
            <person name="Bryant D.A."/>
            <person name="Hanada S."/>
            <person name="Tsukatani Y."/>
            <person name="Richardson P."/>
        </authorList>
    </citation>
    <scope>NUCLEOTIDE SEQUENCE [LARGE SCALE GENOMIC DNA]</scope>
    <source>
        <strain evidence="5">DSM 13941 / HLO8</strain>
    </source>
</reference>
<proteinExistence type="predicted"/>
<dbReference type="GO" id="GO:0003700">
    <property type="term" value="F:DNA-binding transcription factor activity"/>
    <property type="evidence" value="ECO:0007669"/>
    <property type="project" value="InterPro"/>
</dbReference>
<dbReference type="InterPro" id="IPR036388">
    <property type="entry name" value="WH-like_DNA-bd_sf"/>
</dbReference>
<organism evidence="4 5">
    <name type="scientific">Roseiflexus castenholzii (strain DSM 13941 / HLO8)</name>
    <dbReference type="NCBI Taxonomy" id="383372"/>
    <lineage>
        <taxon>Bacteria</taxon>
        <taxon>Bacillati</taxon>
        <taxon>Chloroflexota</taxon>
        <taxon>Chloroflexia</taxon>
        <taxon>Chloroflexales</taxon>
        <taxon>Roseiflexineae</taxon>
        <taxon>Roseiflexaceae</taxon>
        <taxon>Roseiflexus</taxon>
    </lineage>
</organism>
<dbReference type="SMART" id="SM00226">
    <property type="entry name" value="LMWPc"/>
    <property type="match status" value="1"/>
</dbReference>
<dbReference type="CDD" id="cd16345">
    <property type="entry name" value="LMWP_ArsC"/>
    <property type="match status" value="1"/>
</dbReference>
<dbReference type="SMART" id="SM00418">
    <property type="entry name" value="HTH_ARSR"/>
    <property type="match status" value="1"/>
</dbReference>
<name>A7NLK7_ROSCS</name>
<protein>
    <submittedName>
        <fullName evidence="4">Transcriptional regulator, ArsR family</fullName>
    </submittedName>
</protein>
<accession>A7NLK7</accession>
<dbReference type="eggNOG" id="COG0640">
    <property type="taxonomic scope" value="Bacteria"/>
</dbReference>
<dbReference type="eggNOG" id="COG0394">
    <property type="taxonomic scope" value="Bacteria"/>
</dbReference>
<dbReference type="PANTHER" id="PTHR43428:SF1">
    <property type="entry name" value="ARSENATE REDUCTASE"/>
    <property type="match status" value="1"/>
</dbReference>
<dbReference type="Pfam" id="PF01451">
    <property type="entry name" value="LMWPc"/>
    <property type="match status" value="1"/>
</dbReference>
<dbReference type="SUPFAM" id="SSF52788">
    <property type="entry name" value="Phosphotyrosine protein phosphatases I"/>
    <property type="match status" value="1"/>
</dbReference>
<dbReference type="EMBL" id="CP000804">
    <property type="protein sequence ID" value="ABU58398.1"/>
    <property type="molecule type" value="Genomic_DNA"/>
</dbReference>
<dbReference type="SUPFAM" id="SSF46785">
    <property type="entry name" value="Winged helix' DNA-binding domain"/>
    <property type="match status" value="1"/>
</dbReference>
<evidence type="ECO:0000259" key="3">
    <source>
        <dbReference type="SMART" id="SM00418"/>
    </source>
</evidence>
<evidence type="ECO:0000313" key="4">
    <source>
        <dbReference type="EMBL" id="ABU58398.1"/>
    </source>
</evidence>
<evidence type="ECO:0000259" key="2">
    <source>
        <dbReference type="SMART" id="SM00226"/>
    </source>
</evidence>
<dbReference type="GO" id="GO:0046685">
    <property type="term" value="P:response to arsenic-containing substance"/>
    <property type="evidence" value="ECO:0007669"/>
    <property type="project" value="UniProtKB-KW"/>
</dbReference>
<feature type="domain" description="HTH arsR-type" evidence="3">
    <location>
        <begin position="11"/>
        <end position="91"/>
    </location>
</feature>
<dbReference type="STRING" id="383372.Rcas_2315"/>
<evidence type="ECO:0000313" key="5">
    <source>
        <dbReference type="Proteomes" id="UP000000263"/>
    </source>
</evidence>
<sequence>MMDMTIHDAVAFFRVLADPTRCAILVRLARSDERPTELSNALKQPLETIAAALADLESAGLITSRPSDAGGERYYHLDLERLQQRYAQAGGTIHPALAQAIAGIEEESAPRPKARVLFLCTHNSARSQMAEGLMRAFSHGSIEVFSAGSEPGPVHPLAVETMEAMRIDIRNQRSKHYEEFIGQHFDYVITVCDRARETCPVFPGLKESIHWSIPDPTTVEDETEQRRAFHQAATQLANRIRYLQILIERGQNTQSVRR</sequence>
<gene>
    <name evidence="4" type="ordered locus">Rcas_2315</name>
</gene>
<dbReference type="HOGENOM" id="CLU_081551_1_0_0"/>
<dbReference type="InterPro" id="IPR001845">
    <property type="entry name" value="HTH_ArsR_DNA-bd_dom"/>
</dbReference>
<dbReference type="InterPro" id="IPR036196">
    <property type="entry name" value="Ptyr_pPase_sf"/>
</dbReference>